<keyword evidence="4" id="KW-0067">ATP-binding</keyword>
<protein>
    <recommendedName>
        <fullName evidence="5">DNA2/NAM7 helicase-like C-terminal domain-containing protein</fullName>
    </recommendedName>
</protein>
<proteinExistence type="predicted"/>
<dbReference type="AlphaFoldDB" id="A0A426TTR5"/>
<evidence type="ECO:0000259" key="5">
    <source>
        <dbReference type="Pfam" id="PF13087"/>
    </source>
</evidence>
<dbReference type="PANTHER" id="PTHR43788">
    <property type="entry name" value="DNA2/NAM7 HELICASE FAMILY MEMBER"/>
    <property type="match status" value="1"/>
</dbReference>
<dbReference type="Proteomes" id="UP000280307">
    <property type="component" value="Unassembled WGS sequence"/>
</dbReference>
<dbReference type="PANTHER" id="PTHR43788:SF8">
    <property type="entry name" value="DNA-BINDING PROTEIN SMUBP-2"/>
    <property type="match status" value="1"/>
</dbReference>
<dbReference type="SUPFAM" id="SSF52540">
    <property type="entry name" value="P-loop containing nucleoside triphosphate hydrolases"/>
    <property type="match status" value="1"/>
</dbReference>
<evidence type="ECO:0000313" key="7">
    <source>
        <dbReference type="Proteomes" id="UP000280307"/>
    </source>
</evidence>
<dbReference type="GO" id="GO:0043139">
    <property type="term" value="F:5'-3' DNA helicase activity"/>
    <property type="evidence" value="ECO:0007669"/>
    <property type="project" value="TreeGrafter"/>
</dbReference>
<evidence type="ECO:0000256" key="1">
    <source>
        <dbReference type="ARBA" id="ARBA00022741"/>
    </source>
</evidence>
<organism evidence="6 7">
    <name type="scientific">Candidatus Viridilinea halotolerans</name>
    <dbReference type="NCBI Taxonomy" id="2491704"/>
    <lineage>
        <taxon>Bacteria</taxon>
        <taxon>Bacillati</taxon>
        <taxon>Chloroflexota</taxon>
        <taxon>Chloroflexia</taxon>
        <taxon>Chloroflexales</taxon>
        <taxon>Chloroflexineae</taxon>
        <taxon>Oscillochloridaceae</taxon>
        <taxon>Candidatus Viridilinea</taxon>
    </lineage>
</organism>
<evidence type="ECO:0000256" key="3">
    <source>
        <dbReference type="ARBA" id="ARBA00022806"/>
    </source>
</evidence>
<reference evidence="6 7" key="1">
    <citation type="submission" date="2018-12" db="EMBL/GenBank/DDBJ databases">
        <title>Genome Sequence of Candidatus Viridilinea halotolerans isolated from saline sulfide-rich spring.</title>
        <authorList>
            <person name="Grouzdev D.S."/>
            <person name="Burganskaya E.I."/>
            <person name="Krutkina M.S."/>
            <person name="Sukhacheva M.V."/>
            <person name="Gorlenko V.M."/>
        </authorList>
    </citation>
    <scope>NUCLEOTIDE SEQUENCE [LARGE SCALE GENOMIC DNA]</scope>
    <source>
        <strain evidence="6">Chok-6</strain>
    </source>
</reference>
<name>A0A426TTR5_9CHLR</name>
<sequence>MLTPTSAIPPFPDETTALGLFIRNLERLVREEAAASRRHIADLRARPLAERVAIGRAIADVQIAQVHADGTLSLTCQRNESLFREGDMLLLSHPTATDQPQYLVTLELDEDTQLTVSTDLPGVTPLVCTTHPTGWLLDEGYLDCSDQMLAALDEAAATAVGRKRILPLLMGQSGTQQTGDEERYAHAYAQAEQWGLNSQQATAIAEAYASELTYLIQGPPGTGKTLVLARLAQLFAQDGERVLISAFTHRAINNALNKLHSLALRHDATPVTSIKIGHPARIGDLLVENYLTFDASPLPDLTGAYIVGATPFATRGSRLRGVEFDTVIFDEASQITLPLAIMGMLAARRYIFIGDQQQLPPVLATRYGDHMVRDSVFATLVERGFDTMLEETYRLNAELAAWPSATFYDGLLVPVSEAATRRISYQQAPSRFAAILDPDEPKVFVELDHRNATTRSDREASLAVDLILELLNCGIPATEIGVVVPYRAQARAIRSLLRQALPDQRQQRHAIVIDTVERMQGQEREVIILSLTTSNASFASQLADFLFQPQRLNVAITRPRSKLIILGSRYLLDACPANAEQQADLELLKELLGACWVARSH</sequence>
<keyword evidence="3" id="KW-0347">Helicase</keyword>
<keyword evidence="2" id="KW-0378">Hydrolase</keyword>
<feature type="domain" description="DNA2/NAM7 helicase-like C-terminal" evidence="5">
    <location>
        <begin position="374"/>
        <end position="569"/>
    </location>
</feature>
<evidence type="ECO:0000256" key="2">
    <source>
        <dbReference type="ARBA" id="ARBA00022801"/>
    </source>
</evidence>
<dbReference type="InterPro" id="IPR050534">
    <property type="entry name" value="Coronavir_polyprotein_1ab"/>
</dbReference>
<dbReference type="GO" id="GO:0005524">
    <property type="term" value="F:ATP binding"/>
    <property type="evidence" value="ECO:0007669"/>
    <property type="project" value="UniProtKB-KW"/>
</dbReference>
<comment type="caution">
    <text evidence="6">The sequence shown here is derived from an EMBL/GenBank/DDBJ whole genome shotgun (WGS) entry which is preliminary data.</text>
</comment>
<evidence type="ECO:0000313" key="6">
    <source>
        <dbReference type="EMBL" id="RRR68279.1"/>
    </source>
</evidence>
<dbReference type="InterPro" id="IPR027417">
    <property type="entry name" value="P-loop_NTPase"/>
</dbReference>
<accession>A0A426TTR5</accession>
<gene>
    <name evidence="6" type="ORF">EI684_17805</name>
</gene>
<dbReference type="Pfam" id="PF13087">
    <property type="entry name" value="AAA_12"/>
    <property type="match status" value="1"/>
</dbReference>
<dbReference type="GO" id="GO:0016787">
    <property type="term" value="F:hydrolase activity"/>
    <property type="evidence" value="ECO:0007669"/>
    <property type="project" value="UniProtKB-KW"/>
</dbReference>
<dbReference type="Pfam" id="PF13604">
    <property type="entry name" value="AAA_30"/>
    <property type="match status" value="1"/>
</dbReference>
<keyword evidence="1" id="KW-0547">Nucleotide-binding</keyword>
<dbReference type="EMBL" id="RSAS01000734">
    <property type="protein sequence ID" value="RRR68279.1"/>
    <property type="molecule type" value="Genomic_DNA"/>
</dbReference>
<dbReference type="InterPro" id="IPR041679">
    <property type="entry name" value="DNA2/NAM7-like_C"/>
</dbReference>
<evidence type="ECO:0000256" key="4">
    <source>
        <dbReference type="ARBA" id="ARBA00022840"/>
    </source>
</evidence>
<dbReference type="Gene3D" id="3.40.50.300">
    <property type="entry name" value="P-loop containing nucleotide triphosphate hydrolases"/>
    <property type="match status" value="2"/>
</dbReference>
<dbReference type="InterPro" id="IPR047187">
    <property type="entry name" value="SF1_C_Upf1"/>
</dbReference>
<dbReference type="CDD" id="cd18808">
    <property type="entry name" value="SF1_C_Upf1"/>
    <property type="match status" value="1"/>
</dbReference>